<proteinExistence type="predicted"/>
<name>A0AAN6F259_EXODE</name>
<evidence type="ECO:0000313" key="2">
    <source>
        <dbReference type="Proteomes" id="UP001161757"/>
    </source>
</evidence>
<protein>
    <submittedName>
        <fullName evidence="1">Uncharacterized protein</fullName>
    </submittedName>
</protein>
<dbReference type="AlphaFoldDB" id="A0AAN6F259"/>
<evidence type="ECO:0000313" key="1">
    <source>
        <dbReference type="EMBL" id="KAJ8995343.1"/>
    </source>
</evidence>
<accession>A0AAN6F259</accession>
<reference evidence="1" key="1">
    <citation type="submission" date="2023-01" db="EMBL/GenBank/DDBJ databases">
        <title>Exophiala dermititidis isolated from Cystic Fibrosis Patient.</title>
        <authorList>
            <person name="Kurbessoian T."/>
            <person name="Crocker A."/>
            <person name="Murante D."/>
            <person name="Hogan D.A."/>
            <person name="Stajich J.E."/>
        </authorList>
    </citation>
    <scope>NUCLEOTIDE SEQUENCE</scope>
    <source>
        <strain evidence="1">Ex8</strain>
    </source>
</reference>
<dbReference type="InterPro" id="IPR011009">
    <property type="entry name" value="Kinase-like_dom_sf"/>
</dbReference>
<organism evidence="1 2">
    <name type="scientific">Exophiala dermatitidis</name>
    <name type="common">Black yeast-like fungus</name>
    <name type="synonym">Wangiella dermatitidis</name>
    <dbReference type="NCBI Taxonomy" id="5970"/>
    <lineage>
        <taxon>Eukaryota</taxon>
        <taxon>Fungi</taxon>
        <taxon>Dikarya</taxon>
        <taxon>Ascomycota</taxon>
        <taxon>Pezizomycotina</taxon>
        <taxon>Eurotiomycetes</taxon>
        <taxon>Chaetothyriomycetidae</taxon>
        <taxon>Chaetothyriales</taxon>
        <taxon>Herpotrichiellaceae</taxon>
        <taxon>Exophiala</taxon>
    </lineage>
</organism>
<dbReference type="SUPFAM" id="SSF56112">
    <property type="entry name" value="Protein kinase-like (PK-like)"/>
    <property type="match status" value="1"/>
</dbReference>
<dbReference type="Proteomes" id="UP001161757">
    <property type="component" value="Unassembled WGS sequence"/>
</dbReference>
<gene>
    <name evidence="1" type="ORF">HRR80_000117</name>
</gene>
<comment type="caution">
    <text evidence="1">The sequence shown here is derived from an EMBL/GenBank/DDBJ whole genome shotgun (WGS) entry which is preliminary data.</text>
</comment>
<dbReference type="EMBL" id="JAJGCB010000001">
    <property type="protein sequence ID" value="KAJ8995343.1"/>
    <property type="molecule type" value="Genomic_DNA"/>
</dbReference>
<sequence>MGDVGSVNTSTSHAIPPFIDKVIPFPETGTSYVLERPLATYKQCQDGTPAEARMVFTCRRKPLTHESNASSENETDADEFVIKIKVQIPDHGHAAEAGPSTTTAAELKALRIFRDAKCPFAPTLADYKQTTQGPNGPFPGGYITYTVMTKMPGESLHDSHFWGQAFSDEERKEVQQKFLVALRAIYDLGIEPVDCALRNVLWEHETKRCTIIDFELWREPSGPIADETRELQRWGIARQPAAKTWFEAWNSQWR</sequence>